<feature type="binding site" evidence="12">
    <location>
        <position position="141"/>
    </location>
    <ligand>
        <name>Fe cation</name>
        <dbReference type="ChEBI" id="CHEBI:24875"/>
        <label>2</label>
    </ligand>
</feature>
<keyword evidence="8" id="KW-0560">Oxidoreductase</keyword>
<dbReference type="PIRSF" id="PIRSF000346">
    <property type="entry name" value="Dlt9_acylACP_des"/>
    <property type="match status" value="1"/>
</dbReference>
<keyword evidence="6" id="KW-0276">Fatty acid metabolism</keyword>
<dbReference type="EMBL" id="BLLF01003655">
    <property type="protein sequence ID" value="GFH27875.1"/>
    <property type="molecule type" value="Genomic_DNA"/>
</dbReference>
<feature type="binding site" evidence="12">
    <location>
        <position position="61"/>
    </location>
    <ligand>
        <name>Fe cation</name>
        <dbReference type="ChEBI" id="CHEBI:24875"/>
        <label>1</label>
    </ligand>
</feature>
<evidence type="ECO:0000256" key="1">
    <source>
        <dbReference type="ARBA" id="ARBA00001954"/>
    </source>
</evidence>
<dbReference type="SUPFAM" id="SSF47240">
    <property type="entry name" value="Ferritin-like"/>
    <property type="match status" value="1"/>
</dbReference>
<evidence type="ECO:0000256" key="9">
    <source>
        <dbReference type="ARBA" id="ARBA00023004"/>
    </source>
</evidence>
<feature type="binding site" evidence="12">
    <location>
        <position position="64"/>
    </location>
    <ligand>
        <name>Fe cation</name>
        <dbReference type="ChEBI" id="CHEBI:24875"/>
        <label>1</label>
    </ligand>
</feature>
<evidence type="ECO:0000256" key="3">
    <source>
        <dbReference type="ARBA" id="ARBA00011738"/>
    </source>
</evidence>
<evidence type="ECO:0000256" key="11">
    <source>
        <dbReference type="ARBA" id="ARBA00023160"/>
    </source>
</evidence>
<keyword evidence="4" id="KW-0444">Lipid biosynthesis</keyword>
<evidence type="ECO:0000256" key="5">
    <source>
        <dbReference type="ARBA" id="ARBA00022723"/>
    </source>
</evidence>
<comment type="caution">
    <text evidence="13">The sequence shown here is derived from an EMBL/GenBank/DDBJ whole genome shotgun (WGS) entry which is preliminary data.</text>
</comment>
<dbReference type="InterPro" id="IPR005067">
    <property type="entry name" value="Fatty_acid_desaturase-2"/>
</dbReference>
<name>A0A6A0A5U6_HAELA</name>
<keyword evidence="5 12" id="KW-0479">Metal-binding</keyword>
<keyword evidence="9 12" id="KW-0408">Iron</keyword>
<dbReference type="AlphaFoldDB" id="A0A6A0A5U6"/>
<evidence type="ECO:0000256" key="8">
    <source>
        <dbReference type="ARBA" id="ARBA00023002"/>
    </source>
</evidence>
<comment type="subunit">
    <text evidence="3">Homodimer.</text>
</comment>
<dbReference type="InterPro" id="IPR012348">
    <property type="entry name" value="RNR-like"/>
</dbReference>
<evidence type="ECO:0000256" key="10">
    <source>
        <dbReference type="ARBA" id="ARBA00023098"/>
    </source>
</evidence>
<sequence length="232" mass="26035">MRQASAQLPYDYLVALVGDMVTEEALPSYMNMLNTLDGTRDETGAEPHGWATWTRHWTAEENRHGDLLNKYLYLTGRVDMQAVESTIQRLIGSGLDPQLENNPYLCFERATKISHGNTARLAKHYNDDLLTRICGIIAADEGRHETAYTAIVEQLFKSSLAGGLVVVKRWGVAELSGLSGPAAAAQEYLMAQPQRVHRLAAIQAERRLRDRRRGKQRSASFSWIRGRQVALQ</sequence>
<evidence type="ECO:0000256" key="7">
    <source>
        <dbReference type="ARBA" id="ARBA00022946"/>
    </source>
</evidence>
<dbReference type="GO" id="GO:0046872">
    <property type="term" value="F:metal ion binding"/>
    <property type="evidence" value="ECO:0007669"/>
    <property type="project" value="UniProtKB-KW"/>
</dbReference>
<keyword evidence="10" id="KW-0443">Lipid metabolism</keyword>
<proteinExistence type="inferred from homology"/>
<accession>A0A6A0A5U6</accession>
<evidence type="ECO:0000256" key="2">
    <source>
        <dbReference type="ARBA" id="ARBA00008749"/>
    </source>
</evidence>
<keyword evidence="14" id="KW-1185">Reference proteome</keyword>
<dbReference type="InterPro" id="IPR009078">
    <property type="entry name" value="Ferritin-like_SF"/>
</dbReference>
<dbReference type="GO" id="GO:0045300">
    <property type="term" value="F:stearoyl-[ACP] desaturase activity"/>
    <property type="evidence" value="ECO:0007669"/>
    <property type="project" value="InterPro"/>
</dbReference>
<evidence type="ECO:0000313" key="14">
    <source>
        <dbReference type="Proteomes" id="UP000485058"/>
    </source>
</evidence>
<protein>
    <submittedName>
        <fullName evidence="13">Uncharacterized protein</fullName>
    </submittedName>
</protein>
<evidence type="ECO:0000256" key="12">
    <source>
        <dbReference type="PIRSR" id="PIRSR000346-1"/>
    </source>
</evidence>
<feature type="binding site" evidence="12">
    <location>
        <position position="61"/>
    </location>
    <ligand>
        <name>Fe cation</name>
        <dbReference type="ChEBI" id="CHEBI:24875"/>
        <label>2</label>
    </ligand>
</feature>
<dbReference type="GO" id="GO:0006633">
    <property type="term" value="P:fatty acid biosynthetic process"/>
    <property type="evidence" value="ECO:0007669"/>
    <property type="project" value="UniProtKB-KW"/>
</dbReference>
<dbReference type="Gene3D" id="1.10.620.20">
    <property type="entry name" value="Ribonucleotide Reductase, subunit A"/>
    <property type="match status" value="2"/>
</dbReference>
<feature type="binding site" evidence="12">
    <location>
        <position position="144"/>
    </location>
    <ligand>
        <name>Fe cation</name>
        <dbReference type="ChEBI" id="CHEBI:24875"/>
        <label>2</label>
    </ligand>
</feature>
<organism evidence="13 14">
    <name type="scientific">Haematococcus lacustris</name>
    <name type="common">Green alga</name>
    <name type="synonym">Haematococcus pluvialis</name>
    <dbReference type="NCBI Taxonomy" id="44745"/>
    <lineage>
        <taxon>Eukaryota</taxon>
        <taxon>Viridiplantae</taxon>
        <taxon>Chlorophyta</taxon>
        <taxon>core chlorophytes</taxon>
        <taxon>Chlorophyceae</taxon>
        <taxon>CS clade</taxon>
        <taxon>Chlamydomonadales</taxon>
        <taxon>Haematococcaceae</taxon>
        <taxon>Haematococcus</taxon>
    </lineage>
</organism>
<comment type="cofactor">
    <cofactor evidence="1">
        <name>Fe(2+)</name>
        <dbReference type="ChEBI" id="CHEBI:29033"/>
    </cofactor>
</comment>
<dbReference type="PANTHER" id="PTHR31155">
    <property type="entry name" value="ACYL- ACYL-CARRIER-PROTEIN DESATURASE-RELATED"/>
    <property type="match status" value="1"/>
</dbReference>
<keyword evidence="7" id="KW-0809">Transit peptide</keyword>
<evidence type="ECO:0000313" key="13">
    <source>
        <dbReference type="EMBL" id="GFH27875.1"/>
    </source>
</evidence>
<keyword evidence="11" id="KW-0275">Fatty acid biosynthesis</keyword>
<comment type="cofactor">
    <cofactor evidence="12">
        <name>Fe cation</name>
        <dbReference type="ChEBI" id="CHEBI:24875"/>
    </cofactor>
    <text evidence="12">Binds 2 iron ions per subunit.</text>
</comment>
<evidence type="ECO:0000256" key="6">
    <source>
        <dbReference type="ARBA" id="ARBA00022832"/>
    </source>
</evidence>
<feature type="binding site" evidence="12">
    <location>
        <position position="141"/>
    </location>
    <ligand>
        <name>Fe cation</name>
        <dbReference type="ChEBI" id="CHEBI:24875"/>
        <label>1</label>
    </ligand>
</feature>
<feature type="binding site" evidence="12">
    <location>
        <position position="108"/>
    </location>
    <ligand>
        <name>Fe cation</name>
        <dbReference type="ChEBI" id="CHEBI:24875"/>
        <label>2</label>
    </ligand>
</feature>
<comment type="similarity">
    <text evidence="2">Belongs to the fatty acid desaturase type 2 family.</text>
</comment>
<dbReference type="Proteomes" id="UP000485058">
    <property type="component" value="Unassembled WGS sequence"/>
</dbReference>
<reference evidence="13 14" key="1">
    <citation type="submission" date="2020-02" db="EMBL/GenBank/DDBJ databases">
        <title>Draft genome sequence of Haematococcus lacustris strain NIES-144.</title>
        <authorList>
            <person name="Morimoto D."/>
            <person name="Nakagawa S."/>
            <person name="Yoshida T."/>
            <person name="Sawayama S."/>
        </authorList>
    </citation>
    <scope>NUCLEOTIDE SEQUENCE [LARGE SCALE GENOMIC DNA]</scope>
    <source>
        <strain evidence="13 14">NIES-144</strain>
    </source>
</reference>
<evidence type="ECO:0000256" key="4">
    <source>
        <dbReference type="ARBA" id="ARBA00022516"/>
    </source>
</evidence>
<gene>
    <name evidence="13" type="ORF">HaLaN_26262</name>
</gene>
<dbReference type="PANTHER" id="PTHR31155:SF9">
    <property type="entry name" value="STEAROYL-[ACYL-CARRIER-PROTEIN] 9-DESATURASE 7, CHLOROPLASTIC"/>
    <property type="match status" value="1"/>
</dbReference>
<dbReference type="Pfam" id="PF03405">
    <property type="entry name" value="FA_desaturase_2"/>
    <property type="match status" value="2"/>
</dbReference>
<feature type="binding site" evidence="12">
    <location>
        <position position="23"/>
    </location>
    <ligand>
        <name>Fe cation</name>
        <dbReference type="ChEBI" id="CHEBI:24875"/>
        <label>1</label>
    </ligand>
</feature>